<dbReference type="SMART" id="SM00953">
    <property type="entry name" value="RES"/>
    <property type="match status" value="1"/>
</dbReference>
<gene>
    <name evidence="2" type="ORF">Mterra_02749</name>
</gene>
<accession>A0A399EEB3</accession>
<evidence type="ECO:0000259" key="1">
    <source>
        <dbReference type="SMART" id="SM00953"/>
    </source>
</evidence>
<evidence type="ECO:0000313" key="2">
    <source>
        <dbReference type="EMBL" id="RIH82248.1"/>
    </source>
</evidence>
<dbReference type="RefSeq" id="WP_245971634.1">
    <property type="nucleotide sequence ID" value="NZ_QXDL01000129.1"/>
</dbReference>
<keyword evidence="3" id="KW-1185">Reference proteome</keyword>
<dbReference type="AlphaFoldDB" id="A0A399EEB3"/>
<dbReference type="EMBL" id="QXDL01000129">
    <property type="protein sequence ID" value="RIH82248.1"/>
    <property type="molecule type" value="Genomic_DNA"/>
</dbReference>
<evidence type="ECO:0000313" key="3">
    <source>
        <dbReference type="Proteomes" id="UP000265715"/>
    </source>
</evidence>
<proteinExistence type="predicted"/>
<name>A0A399EEB3_9DEIN</name>
<protein>
    <submittedName>
        <fullName evidence="2">RES domain protein</fullName>
    </submittedName>
</protein>
<comment type="caution">
    <text evidence="2">The sequence shown here is derived from an EMBL/GenBank/DDBJ whole genome shotgun (WGS) entry which is preliminary data.</text>
</comment>
<dbReference type="Pfam" id="PF08808">
    <property type="entry name" value="RES"/>
    <property type="match status" value="1"/>
</dbReference>
<dbReference type="Proteomes" id="UP000265715">
    <property type="component" value="Unassembled WGS sequence"/>
</dbReference>
<sequence>MPRLQAWRLVAHHRAETAFDGEGSFRYGNRWNHPGTRVVYLASTASLAALEVLVHAESYAELPEYLAFPVRFDESLVAELPELPPDWQQSPAPQSTKDLGSAWARSNQSLLLRVPSAVVPWEHNYVLNVSHPQYRRVHVGEPRPFAFDPRLLKG</sequence>
<organism evidence="2 3">
    <name type="scientific">Calidithermus terrae</name>
    <dbReference type="NCBI Taxonomy" id="1408545"/>
    <lineage>
        <taxon>Bacteria</taxon>
        <taxon>Thermotogati</taxon>
        <taxon>Deinococcota</taxon>
        <taxon>Deinococci</taxon>
        <taxon>Thermales</taxon>
        <taxon>Thermaceae</taxon>
        <taxon>Calidithermus</taxon>
    </lineage>
</organism>
<feature type="domain" description="RES" evidence="1">
    <location>
        <begin position="18"/>
        <end position="140"/>
    </location>
</feature>
<dbReference type="InterPro" id="IPR014914">
    <property type="entry name" value="RES_dom"/>
</dbReference>
<reference evidence="2 3" key="1">
    <citation type="submission" date="2018-08" db="EMBL/GenBank/DDBJ databases">
        <title>Meiothermus terrae DSM 26712 genome sequencing project.</title>
        <authorList>
            <person name="Da Costa M.S."/>
            <person name="Albuquerque L."/>
            <person name="Raposo P."/>
            <person name="Froufe H.J.C."/>
            <person name="Barroso C.S."/>
            <person name="Egas C."/>
        </authorList>
    </citation>
    <scope>NUCLEOTIDE SEQUENCE [LARGE SCALE GENOMIC DNA]</scope>
    <source>
        <strain evidence="2 3">DSM 26712</strain>
    </source>
</reference>